<dbReference type="Pfam" id="PF01794">
    <property type="entry name" value="Ferric_reduct"/>
    <property type="match status" value="1"/>
</dbReference>
<name>D8SBL8_SELML</name>
<feature type="transmembrane region" description="Helical" evidence="6">
    <location>
        <begin position="593"/>
        <end position="613"/>
    </location>
</feature>
<dbReference type="SFLD" id="SFLDS00052">
    <property type="entry name" value="Ferric_Reductase_Domain"/>
    <property type="match status" value="1"/>
</dbReference>
<gene>
    <name evidence="8" type="ORF">SELMODRAFT_113141</name>
</gene>
<keyword evidence="9" id="KW-1185">Reference proteome</keyword>
<dbReference type="InterPro" id="IPR017927">
    <property type="entry name" value="FAD-bd_FR_type"/>
</dbReference>
<dbReference type="SFLD" id="SFLDG01168">
    <property type="entry name" value="Ferric_reductase_subgroup_(FRE"/>
    <property type="match status" value="1"/>
</dbReference>
<dbReference type="InterPro" id="IPR013130">
    <property type="entry name" value="Fe3_Rdtase_TM_dom"/>
</dbReference>
<keyword evidence="5 6" id="KW-0472">Membrane</keyword>
<feature type="transmembrane region" description="Helical" evidence="6">
    <location>
        <begin position="151"/>
        <end position="171"/>
    </location>
</feature>
<feature type="transmembrane region" description="Helical" evidence="6">
    <location>
        <begin position="55"/>
        <end position="75"/>
    </location>
</feature>
<feature type="transmembrane region" description="Helical" evidence="6">
    <location>
        <begin position="548"/>
        <end position="573"/>
    </location>
</feature>
<dbReference type="PROSITE" id="PS51384">
    <property type="entry name" value="FAD_FR"/>
    <property type="match status" value="1"/>
</dbReference>
<dbReference type="PANTHER" id="PTHR11972">
    <property type="entry name" value="NADPH OXIDASE"/>
    <property type="match status" value="1"/>
</dbReference>
<proteinExistence type="predicted"/>
<dbReference type="GO" id="GO:0005886">
    <property type="term" value="C:plasma membrane"/>
    <property type="evidence" value="ECO:0000318"/>
    <property type="project" value="GO_Central"/>
</dbReference>
<comment type="subcellular location">
    <subcellularLocation>
        <location evidence="1">Membrane</location>
        <topology evidence="1">Multi-pass membrane protein</topology>
    </subcellularLocation>
</comment>
<dbReference type="GO" id="GO:0000293">
    <property type="term" value="F:ferric-chelate reductase activity"/>
    <property type="evidence" value="ECO:0000318"/>
    <property type="project" value="GO_Central"/>
</dbReference>
<dbReference type="InterPro" id="IPR013121">
    <property type="entry name" value="Fe_red_NAD-bd_6"/>
</dbReference>
<feature type="domain" description="FAD-binding FR-type" evidence="7">
    <location>
        <begin position="305"/>
        <end position="417"/>
    </location>
</feature>
<protein>
    <recommendedName>
        <fullName evidence="7">FAD-binding FR-type domain-containing protein</fullName>
    </recommendedName>
</protein>
<organism evidence="9">
    <name type="scientific">Selaginella moellendorffii</name>
    <name type="common">Spikemoss</name>
    <dbReference type="NCBI Taxonomy" id="88036"/>
    <lineage>
        <taxon>Eukaryota</taxon>
        <taxon>Viridiplantae</taxon>
        <taxon>Streptophyta</taxon>
        <taxon>Embryophyta</taxon>
        <taxon>Tracheophyta</taxon>
        <taxon>Lycopodiopsida</taxon>
        <taxon>Selaginellales</taxon>
        <taxon>Selaginellaceae</taxon>
        <taxon>Selaginella</taxon>
    </lineage>
</organism>
<dbReference type="eggNOG" id="KOG0039">
    <property type="taxonomic scope" value="Eukaryota"/>
</dbReference>
<keyword evidence="2 6" id="KW-0812">Transmembrane</keyword>
<dbReference type="EMBL" id="GL377610">
    <property type="protein sequence ID" value="EFJ18413.1"/>
    <property type="molecule type" value="Genomic_DNA"/>
</dbReference>
<dbReference type="Gramene" id="EFJ18413">
    <property type="protein sequence ID" value="EFJ18413"/>
    <property type="gene ID" value="SELMODRAFT_113141"/>
</dbReference>
<feature type="transmembrane region" description="Helical" evidence="6">
    <location>
        <begin position="107"/>
        <end position="130"/>
    </location>
</feature>
<dbReference type="STRING" id="88036.D8SBL8"/>
<feature type="transmembrane region" description="Helical" evidence="6">
    <location>
        <begin position="12"/>
        <end position="34"/>
    </location>
</feature>
<dbReference type="InterPro" id="IPR017938">
    <property type="entry name" value="Riboflavin_synthase-like_b-brl"/>
</dbReference>
<dbReference type="SUPFAM" id="SSF52343">
    <property type="entry name" value="Ferredoxin reductase-like, C-terminal NADP-linked domain"/>
    <property type="match status" value="1"/>
</dbReference>
<keyword evidence="3 6" id="KW-1133">Transmembrane helix</keyword>
<evidence type="ECO:0000313" key="9">
    <source>
        <dbReference type="Proteomes" id="UP000001514"/>
    </source>
</evidence>
<dbReference type="InterPro" id="IPR013112">
    <property type="entry name" value="FAD-bd_8"/>
</dbReference>
<reference evidence="8 9" key="1">
    <citation type="journal article" date="2011" name="Science">
        <title>The Selaginella genome identifies genetic changes associated with the evolution of vascular plants.</title>
        <authorList>
            <person name="Banks J.A."/>
            <person name="Nishiyama T."/>
            <person name="Hasebe M."/>
            <person name="Bowman J.L."/>
            <person name="Gribskov M."/>
            <person name="dePamphilis C."/>
            <person name="Albert V.A."/>
            <person name="Aono N."/>
            <person name="Aoyama T."/>
            <person name="Ambrose B.A."/>
            <person name="Ashton N.W."/>
            <person name="Axtell M.J."/>
            <person name="Barker E."/>
            <person name="Barker M.S."/>
            <person name="Bennetzen J.L."/>
            <person name="Bonawitz N.D."/>
            <person name="Chapple C."/>
            <person name="Cheng C."/>
            <person name="Correa L.G."/>
            <person name="Dacre M."/>
            <person name="DeBarry J."/>
            <person name="Dreyer I."/>
            <person name="Elias M."/>
            <person name="Engstrom E.M."/>
            <person name="Estelle M."/>
            <person name="Feng L."/>
            <person name="Finet C."/>
            <person name="Floyd S.K."/>
            <person name="Frommer W.B."/>
            <person name="Fujita T."/>
            <person name="Gramzow L."/>
            <person name="Gutensohn M."/>
            <person name="Harholt J."/>
            <person name="Hattori M."/>
            <person name="Heyl A."/>
            <person name="Hirai T."/>
            <person name="Hiwatashi Y."/>
            <person name="Ishikawa M."/>
            <person name="Iwata M."/>
            <person name="Karol K.G."/>
            <person name="Koehler B."/>
            <person name="Kolukisaoglu U."/>
            <person name="Kubo M."/>
            <person name="Kurata T."/>
            <person name="Lalonde S."/>
            <person name="Li K."/>
            <person name="Li Y."/>
            <person name="Litt A."/>
            <person name="Lyons E."/>
            <person name="Manning G."/>
            <person name="Maruyama T."/>
            <person name="Michael T.P."/>
            <person name="Mikami K."/>
            <person name="Miyazaki S."/>
            <person name="Morinaga S."/>
            <person name="Murata T."/>
            <person name="Mueller-Roeber B."/>
            <person name="Nelson D.R."/>
            <person name="Obara M."/>
            <person name="Oguri Y."/>
            <person name="Olmstead R.G."/>
            <person name="Onodera N."/>
            <person name="Petersen B.L."/>
            <person name="Pils B."/>
            <person name="Prigge M."/>
            <person name="Rensing S.A."/>
            <person name="Riano-Pachon D.M."/>
            <person name="Roberts A.W."/>
            <person name="Sato Y."/>
            <person name="Scheller H.V."/>
            <person name="Schulz B."/>
            <person name="Schulz C."/>
            <person name="Shakirov E.V."/>
            <person name="Shibagaki N."/>
            <person name="Shinohara N."/>
            <person name="Shippen D.E."/>
            <person name="Soerensen I."/>
            <person name="Sotooka R."/>
            <person name="Sugimoto N."/>
            <person name="Sugita M."/>
            <person name="Sumikawa N."/>
            <person name="Tanurdzic M."/>
            <person name="Theissen G."/>
            <person name="Ulvskov P."/>
            <person name="Wakazuki S."/>
            <person name="Weng J.K."/>
            <person name="Willats W.W."/>
            <person name="Wipf D."/>
            <person name="Wolf P.G."/>
            <person name="Yang L."/>
            <person name="Zimmer A.D."/>
            <person name="Zhu Q."/>
            <person name="Mitros T."/>
            <person name="Hellsten U."/>
            <person name="Loque D."/>
            <person name="Otillar R."/>
            <person name="Salamov A."/>
            <person name="Schmutz J."/>
            <person name="Shapiro H."/>
            <person name="Lindquist E."/>
            <person name="Lucas S."/>
            <person name="Rokhsar D."/>
            <person name="Grigoriev I.V."/>
        </authorList>
    </citation>
    <scope>NUCLEOTIDE SEQUENCE [LARGE SCALE GENOMIC DNA]</scope>
</reference>
<dbReference type="OMA" id="HDVANIC"/>
<dbReference type="CDD" id="cd06186">
    <property type="entry name" value="NOX_Duox_like_FAD_NADP"/>
    <property type="match status" value="1"/>
</dbReference>
<accession>D8SBL8</accession>
<dbReference type="PANTHER" id="PTHR11972:SF41">
    <property type="entry name" value="FERRIC REDUCTION OXIDASE 2"/>
    <property type="match status" value="1"/>
</dbReference>
<dbReference type="FunCoup" id="D8SBL8">
    <property type="interactions" value="104"/>
</dbReference>
<dbReference type="Gene3D" id="3.40.50.80">
    <property type="entry name" value="Nucleotide-binding domain of ferredoxin-NADP reductase (FNR) module"/>
    <property type="match status" value="1"/>
</dbReference>
<evidence type="ECO:0000259" key="7">
    <source>
        <dbReference type="PROSITE" id="PS51384"/>
    </source>
</evidence>
<feature type="transmembrane region" description="Helical" evidence="6">
    <location>
        <begin position="268"/>
        <end position="297"/>
    </location>
</feature>
<dbReference type="AlphaFoldDB" id="D8SBL8"/>
<feature type="transmembrane region" description="Helical" evidence="6">
    <location>
        <begin position="229"/>
        <end position="248"/>
    </location>
</feature>
<dbReference type="Proteomes" id="UP000001514">
    <property type="component" value="Unassembled WGS sequence"/>
</dbReference>
<evidence type="ECO:0000256" key="6">
    <source>
        <dbReference type="SAM" id="Phobius"/>
    </source>
</evidence>
<dbReference type="Pfam" id="PF08022">
    <property type="entry name" value="FAD_binding_8"/>
    <property type="match status" value="1"/>
</dbReference>
<evidence type="ECO:0000256" key="5">
    <source>
        <dbReference type="ARBA" id="ARBA00023136"/>
    </source>
</evidence>
<keyword evidence="4" id="KW-0560">Oxidoreductase</keyword>
<evidence type="ECO:0000256" key="2">
    <source>
        <dbReference type="ARBA" id="ARBA00022692"/>
    </source>
</evidence>
<evidence type="ECO:0000313" key="8">
    <source>
        <dbReference type="EMBL" id="EFJ18413.1"/>
    </source>
</evidence>
<feature type="transmembrane region" description="Helical" evidence="6">
    <location>
        <begin position="191"/>
        <end position="217"/>
    </location>
</feature>
<dbReference type="InterPro" id="IPR050369">
    <property type="entry name" value="RBOH/FRE"/>
</dbReference>
<dbReference type="HOGENOM" id="CLU_014777_1_0_1"/>
<evidence type="ECO:0000256" key="1">
    <source>
        <dbReference type="ARBA" id="ARBA00004141"/>
    </source>
</evidence>
<evidence type="ECO:0000256" key="3">
    <source>
        <dbReference type="ARBA" id="ARBA00022989"/>
    </source>
</evidence>
<sequence>MGASIRGFVFKFFMFLVFAGWILVWIMSPTSAFFTHFSGPIAERVSLKSYGQTGVYTLIYTAPVLFMAFIAALYLSHTKKHTNTNEGLRKFLKVNPWTYPVFLRGPLALISLAELALLTASIALYTWTLAKEEKILSLFLLASRWERKFNIVGKVFGMTGAVPFAFLFFPVARLSSLFRLINIPFEHAVRYHIWTGHITMFLWTVHGLVYILYWTMANKSQELVRWHKIDISGLTGLFTWIVGLLMWGTSLAPVRKHRFELFYHTHQLYFVFIVGFALHLGEGWLAIVIAGVFLFFIDRLFRFLQSMRHVEVVSAKVISPETLELTLAKVPDLKYPAASVIFLNLPAISRLQWHPFTVTSCSTVDVDRITIFVKCSGSWTCKLKSLLDQERLNENSHNYPVHFEAAVEGPHGHELDHLHAYPTLIFVAGGSGVGPFISILKDLLYKVHNKLRLAPKKIVFILAVKFSEELQILHSISPSSIAPDFSAADFLELHAYVTRESESDLESPVKLNELDHKSVIHFAGRAASSGNPNAKKVRAVAKTFGYKLYAATILASFAGYMLIAGLVHRFYIYPMDHNTYQVCSISGRGFASLLEYVVAICAFGGGTILLWNWSKSRRDSNLVDAPVIDPSSTKMRPSKVVYGRRPDFQGKQLLKQGEIRFVI</sequence>
<dbReference type="InterPro" id="IPR039261">
    <property type="entry name" value="FNR_nucleotide-bd"/>
</dbReference>
<dbReference type="KEGG" id="smo:SELMODRAFT_113141"/>
<dbReference type="SUPFAM" id="SSF63380">
    <property type="entry name" value="Riboflavin synthase domain-like"/>
    <property type="match status" value="1"/>
</dbReference>
<dbReference type="Pfam" id="PF08030">
    <property type="entry name" value="NAD_binding_6"/>
    <property type="match status" value="1"/>
</dbReference>
<evidence type="ECO:0000256" key="4">
    <source>
        <dbReference type="ARBA" id="ARBA00023002"/>
    </source>
</evidence>
<dbReference type="InParanoid" id="D8SBL8"/>